<sequence length="113" mass="13058">MWQPQQARKHHEEKHQENSLQILAERERQYEFPQAHRPSKPPKESYLSEQVFSPHPFTPSIKAHVKGSPLYTDLRISSLSEGPRGLPSWTLEEFKRNSGEKGKQLTALDLQAS</sequence>
<organism evidence="1 2">
    <name type="scientific">Chaenocephalus aceratus</name>
    <name type="common">Blackfin icefish</name>
    <name type="synonym">Chaenichthys aceratus</name>
    <dbReference type="NCBI Taxonomy" id="36190"/>
    <lineage>
        <taxon>Eukaryota</taxon>
        <taxon>Metazoa</taxon>
        <taxon>Chordata</taxon>
        <taxon>Craniata</taxon>
        <taxon>Vertebrata</taxon>
        <taxon>Euteleostomi</taxon>
        <taxon>Actinopterygii</taxon>
        <taxon>Neopterygii</taxon>
        <taxon>Teleostei</taxon>
        <taxon>Neoteleostei</taxon>
        <taxon>Acanthomorphata</taxon>
        <taxon>Eupercaria</taxon>
        <taxon>Perciformes</taxon>
        <taxon>Notothenioidei</taxon>
        <taxon>Channichthyidae</taxon>
        <taxon>Chaenocephalus</taxon>
    </lineage>
</organism>
<evidence type="ECO:0000313" key="2">
    <source>
        <dbReference type="Proteomes" id="UP001057452"/>
    </source>
</evidence>
<evidence type="ECO:0000313" key="1">
    <source>
        <dbReference type="EMBL" id="KAI4830867.1"/>
    </source>
</evidence>
<keyword evidence="2" id="KW-1185">Reference proteome</keyword>
<gene>
    <name evidence="1" type="ORF">KUCAC02_002470</name>
</gene>
<dbReference type="Proteomes" id="UP001057452">
    <property type="component" value="Chromosome 3"/>
</dbReference>
<name>A0ACB9XUV5_CHAAC</name>
<reference evidence="1" key="1">
    <citation type="submission" date="2022-05" db="EMBL/GenBank/DDBJ databases">
        <title>Chromosome-level genome of Chaenocephalus aceratus.</title>
        <authorList>
            <person name="Park H."/>
        </authorList>
    </citation>
    <scope>NUCLEOTIDE SEQUENCE</scope>
    <source>
        <strain evidence="1">KU_202001</strain>
    </source>
</reference>
<accession>A0ACB9XUV5</accession>
<protein>
    <submittedName>
        <fullName evidence="1">Uncharacterized protein</fullName>
    </submittedName>
</protein>
<proteinExistence type="predicted"/>
<dbReference type="EMBL" id="CM043787">
    <property type="protein sequence ID" value="KAI4830867.1"/>
    <property type="molecule type" value="Genomic_DNA"/>
</dbReference>
<comment type="caution">
    <text evidence="1">The sequence shown here is derived from an EMBL/GenBank/DDBJ whole genome shotgun (WGS) entry which is preliminary data.</text>
</comment>